<organism evidence="3">
    <name type="scientific">termite gut metagenome</name>
    <dbReference type="NCBI Taxonomy" id="433724"/>
    <lineage>
        <taxon>unclassified sequences</taxon>
        <taxon>metagenomes</taxon>
        <taxon>organismal metagenomes</taxon>
    </lineage>
</organism>
<proteinExistence type="predicted"/>
<dbReference type="InterPro" id="IPR028098">
    <property type="entry name" value="Glyco_trans_4-like_N"/>
</dbReference>
<protein>
    <submittedName>
        <fullName evidence="3">4-alpha-N-acetylgalactosaminyltransferase</fullName>
        <ecNumber evidence="3">2.4.1.291</ecNumber>
    </submittedName>
</protein>
<dbReference type="Gene3D" id="3.40.50.2000">
    <property type="entry name" value="Glycogen Phosphorylase B"/>
    <property type="match status" value="2"/>
</dbReference>
<dbReference type="GO" id="GO:0016757">
    <property type="term" value="F:glycosyltransferase activity"/>
    <property type="evidence" value="ECO:0007669"/>
    <property type="project" value="UniProtKB-KW"/>
</dbReference>
<evidence type="ECO:0000313" key="3">
    <source>
        <dbReference type="EMBL" id="KAA6333666.1"/>
    </source>
</evidence>
<dbReference type="SUPFAM" id="SSF53756">
    <property type="entry name" value="UDP-Glycosyltransferase/glycogen phosphorylase"/>
    <property type="match status" value="1"/>
</dbReference>
<comment type="caution">
    <text evidence="3">The sequence shown here is derived from an EMBL/GenBank/DDBJ whole genome shotgun (WGS) entry which is preliminary data.</text>
</comment>
<dbReference type="EMBL" id="SNRY01001085">
    <property type="protein sequence ID" value="KAA6333666.1"/>
    <property type="molecule type" value="Genomic_DNA"/>
</dbReference>
<sequence>MILPSLANKGPILVVKELVDQLTIHGYRCSVYYFDEIIEIQMKCETFKSTLWGRIPFEKYDIVHSHGMRPDMYVFFHRPLNTKTKFITTLHNYVIKDFGYQYNKITAYTVGNLWMLLLRRHDIVVTLSKDAMVYYSFWFKKSKLRYAYNTRDISIADDIEDGEKNKILAFKLNSILIGVNSLLTRRKGIDMLIKALVQLPQCKLYIIGNGYSRKELYNLALKYGVIHRCKFLGYKKDAYRYLSFYDIYAIPSRSEGFPLSILEAAIFKCPVVCSNISIFKEAFTENEVSFFELENIESLVQAIIQAIDNKKMGELLYQKYINMYSPKKMFQQYMDIYNIYG</sequence>
<keyword evidence="3" id="KW-0808">Transferase</keyword>
<accession>A0A5J4RHN0</accession>
<keyword evidence="3" id="KW-0328">Glycosyltransferase</keyword>
<evidence type="ECO:0000259" key="2">
    <source>
        <dbReference type="Pfam" id="PF13439"/>
    </source>
</evidence>
<dbReference type="AlphaFoldDB" id="A0A5J4RHN0"/>
<name>A0A5J4RHN0_9ZZZZ</name>
<dbReference type="PANTHER" id="PTHR12526">
    <property type="entry name" value="GLYCOSYLTRANSFERASE"/>
    <property type="match status" value="1"/>
</dbReference>
<reference evidence="3" key="1">
    <citation type="submission" date="2019-03" db="EMBL/GenBank/DDBJ databases">
        <title>Single cell metagenomics reveals metabolic interactions within the superorganism composed of flagellate Streblomastix strix and complex community of Bacteroidetes bacteria on its surface.</title>
        <authorList>
            <person name="Treitli S.C."/>
            <person name="Kolisko M."/>
            <person name="Husnik F."/>
            <person name="Keeling P."/>
            <person name="Hampl V."/>
        </authorList>
    </citation>
    <scope>NUCLEOTIDE SEQUENCE</scope>
    <source>
        <strain evidence="3">STM</strain>
    </source>
</reference>
<dbReference type="Pfam" id="PF13439">
    <property type="entry name" value="Glyco_transf_4"/>
    <property type="match status" value="1"/>
</dbReference>
<dbReference type="Pfam" id="PF00534">
    <property type="entry name" value="Glycos_transf_1"/>
    <property type="match status" value="1"/>
</dbReference>
<dbReference type="PANTHER" id="PTHR12526:SF630">
    <property type="entry name" value="GLYCOSYLTRANSFERASE"/>
    <property type="match status" value="1"/>
</dbReference>
<dbReference type="EC" id="2.4.1.291" evidence="3"/>
<evidence type="ECO:0000259" key="1">
    <source>
        <dbReference type="Pfam" id="PF00534"/>
    </source>
</evidence>
<feature type="domain" description="Glycosyltransferase subfamily 4-like N-terminal" evidence="2">
    <location>
        <begin position="47"/>
        <end position="149"/>
    </location>
</feature>
<feature type="domain" description="Glycosyl transferase family 1" evidence="1">
    <location>
        <begin position="166"/>
        <end position="313"/>
    </location>
</feature>
<dbReference type="InterPro" id="IPR001296">
    <property type="entry name" value="Glyco_trans_1"/>
</dbReference>
<dbReference type="CDD" id="cd03801">
    <property type="entry name" value="GT4_PimA-like"/>
    <property type="match status" value="1"/>
</dbReference>
<gene>
    <name evidence="3" type="ORF">EZS27_017942</name>
</gene>